<keyword evidence="3" id="KW-0720">Serine protease</keyword>
<proteinExistence type="predicted"/>
<keyword evidence="5" id="KW-0732">Signal</keyword>
<dbReference type="Pfam" id="PF00082">
    <property type="entry name" value="Peptidase_S8"/>
    <property type="match status" value="1"/>
</dbReference>
<evidence type="ECO:0000313" key="8">
    <source>
        <dbReference type="Proteomes" id="UP000611640"/>
    </source>
</evidence>
<evidence type="ECO:0000256" key="4">
    <source>
        <dbReference type="SAM" id="MobiDB-lite"/>
    </source>
</evidence>
<dbReference type="InterPro" id="IPR036852">
    <property type="entry name" value="Peptidase_S8/S53_dom_sf"/>
</dbReference>
<dbReference type="InterPro" id="IPR000209">
    <property type="entry name" value="Peptidase_S8/S53_dom"/>
</dbReference>
<feature type="signal peptide" evidence="5">
    <location>
        <begin position="1"/>
        <end position="27"/>
    </location>
</feature>
<dbReference type="RefSeq" id="WP_203960395.1">
    <property type="nucleotide sequence ID" value="NZ_AP023355.1"/>
</dbReference>
<feature type="chain" id="PRO_5030505164" description="Peptidase S8/S53 domain-containing protein" evidence="5">
    <location>
        <begin position="28"/>
        <end position="1335"/>
    </location>
</feature>
<dbReference type="InterPro" id="IPR023828">
    <property type="entry name" value="Peptidase_S8_Ser-AS"/>
</dbReference>
<feature type="region of interest" description="Disordered" evidence="4">
    <location>
        <begin position="24"/>
        <end position="61"/>
    </location>
</feature>
<feature type="region of interest" description="Disordered" evidence="4">
    <location>
        <begin position="415"/>
        <end position="451"/>
    </location>
</feature>
<organism evidence="7 8">
    <name type="scientific">Actinocatenispora thailandica</name>
    <dbReference type="NCBI Taxonomy" id="227318"/>
    <lineage>
        <taxon>Bacteria</taxon>
        <taxon>Bacillati</taxon>
        <taxon>Actinomycetota</taxon>
        <taxon>Actinomycetes</taxon>
        <taxon>Micromonosporales</taxon>
        <taxon>Micromonosporaceae</taxon>
        <taxon>Actinocatenispora</taxon>
    </lineage>
</organism>
<evidence type="ECO:0000256" key="5">
    <source>
        <dbReference type="SAM" id="SignalP"/>
    </source>
</evidence>
<evidence type="ECO:0000256" key="3">
    <source>
        <dbReference type="ARBA" id="ARBA00022825"/>
    </source>
</evidence>
<dbReference type="PROSITE" id="PS00138">
    <property type="entry name" value="SUBTILASE_SER"/>
    <property type="match status" value="1"/>
</dbReference>
<protein>
    <recommendedName>
        <fullName evidence="6">Peptidase S8/S53 domain-containing protein</fullName>
    </recommendedName>
</protein>
<dbReference type="GO" id="GO:0004252">
    <property type="term" value="F:serine-type endopeptidase activity"/>
    <property type="evidence" value="ECO:0007669"/>
    <property type="project" value="InterPro"/>
</dbReference>
<dbReference type="EMBL" id="AP023355">
    <property type="protein sequence ID" value="BCJ33522.1"/>
    <property type="molecule type" value="Genomic_DNA"/>
</dbReference>
<dbReference type="Proteomes" id="UP000611640">
    <property type="component" value="Chromosome"/>
</dbReference>
<evidence type="ECO:0000313" key="7">
    <source>
        <dbReference type="EMBL" id="BCJ33522.1"/>
    </source>
</evidence>
<dbReference type="GO" id="GO:0006508">
    <property type="term" value="P:proteolysis"/>
    <property type="evidence" value="ECO:0007669"/>
    <property type="project" value="UniProtKB-KW"/>
</dbReference>
<name>A0A7R7DKZ1_9ACTN</name>
<dbReference type="Gene3D" id="3.40.50.200">
    <property type="entry name" value="Peptidase S8/S53 domain"/>
    <property type="match status" value="1"/>
</dbReference>
<sequence>MARRPLVGTVAIAAVLGLAAAGTPAAAAPTDHPPAGARRALTQRAPKRTGRPALGAAWTAPKATPRTVVPNQVLVVLADGTRATGARIRGRELRPDTSNGTLDATLRRVHAASLRPVATGAADPTLARTVLVTLAHDDSTAAARQLAGSPGVALAEPNRYVSAMHTAPATMPRWAGKAAKAPATTAAGVPANYGLTSSLQSYLNAGGVDATGAFAALHARGQLPGAGTRITNVSIGDLTDASMTDGYAAQHGATTVLRDGKRYLDLPAMPLIPTYAVGPDGTADPAGAVENEDPTLDEALLDFGVMAPLPHDAQRPGRTGTGVTDLLGIAPGARYRLVVPTTPTIDQVVTALLAAARQSPRPDVITASLGFGTDSAGFAGRYLEDDPVARAALAEIVDRYHVVVCVSSNDGVRVGLSPAAVGPDGGSTPTDLTRDPRTQTDIDDDAESTTPTRVVDSGVIAAGATTTDDVLSARPGDRAASARTGVTAATRVSGSGDYSSGFGTRIDLSAPGDAIPSFVHDDGGDAQAISVVDNGGTSASAPEIAAAAAVVLQSARLAHRHLTPRQVRSLLVRTGRPVPTPAQLDTDVHVGPQLDVTAAVESVLGAATRRPSIVRLSVAQRATLGNLGGAYTEVADPDRIDLAGPDGTGEHLAGTITIGADVVGRPRGRLDYVLTVGHTRFRSGSPAIRLTPAELLRAAGLPVVADADRSVSVRYDVLRGRHVLASTTHTFTVGATDGGYAEATAPHAPASVPAGRSVRVGYDLTGVRRVDTPTLVVSHAGRWNPVLAPIFTAAWSLPLTATKGTVTVPAGAFGDGGGLYGIGIVQNDAVPSRPVYGEFTPIRVAGSTAAQRPAAPLLAGSGGQPGHWAGVPSSAPTLSVSYDVRRVRRATGAVLEISAPGPTLYRLRNTFSNPNGTRRDRNGVDTGSVVYQDLGATHGTVRLDTGKLGLDSAVSYTVRVAARGSTGVLGQFSPVSTVDTIEGVAPDQGQILSFGMAGDDSVVSTTGAHGAALLPYRPDTGAYGAALATDTSGGFYEVIGADADAHRALALHVTAHDTRLETYDPVAGTRVAAVPVPDGYSVLGGRVDRVRHRAALLARHEADQADTVLVVDLHTGALGDPVPADPDGVSGWYSMIDVDASTGAVLLAHSQASYICFGFGTADDVARVDLDRGTVTGATGDPCGYAFAADQRGGSAYLLSYHSFSLNITGTSSLVGVDESSLAAGTATAVRREIGTTMAVDGAHHLALVVFPQPAGTPTYGSPYPKVDDVNGTGEIDVVDTTTGNTVRTITGVIAGTGYGTAYDPVTEQRIQLDPATRTAYLFAPDLDQIQRIRY</sequence>
<gene>
    <name evidence="7" type="ORF">Athai_10250</name>
</gene>
<accession>A0A7R7DKZ1</accession>
<evidence type="ECO:0000256" key="1">
    <source>
        <dbReference type="ARBA" id="ARBA00022670"/>
    </source>
</evidence>
<keyword evidence="8" id="KW-1185">Reference proteome</keyword>
<dbReference type="SUPFAM" id="SSF52743">
    <property type="entry name" value="Subtilisin-like"/>
    <property type="match status" value="1"/>
</dbReference>
<evidence type="ECO:0000256" key="2">
    <source>
        <dbReference type="ARBA" id="ARBA00022801"/>
    </source>
</evidence>
<keyword evidence="1" id="KW-0645">Protease</keyword>
<evidence type="ECO:0000259" key="6">
    <source>
        <dbReference type="Pfam" id="PF00082"/>
    </source>
</evidence>
<reference evidence="7 8" key="1">
    <citation type="submission" date="2020-08" db="EMBL/GenBank/DDBJ databases">
        <title>Whole genome shotgun sequence of Actinocatenispora thailandica NBRC 105041.</title>
        <authorList>
            <person name="Komaki H."/>
            <person name="Tamura T."/>
        </authorList>
    </citation>
    <scope>NUCLEOTIDE SEQUENCE [LARGE SCALE GENOMIC DNA]</scope>
    <source>
        <strain evidence="7 8">NBRC 105041</strain>
    </source>
</reference>
<dbReference type="KEGG" id="atl:Athai_10250"/>
<keyword evidence="2" id="KW-0378">Hydrolase</keyword>
<feature type="domain" description="Peptidase S8/S53" evidence="6">
    <location>
        <begin position="356"/>
        <end position="575"/>
    </location>
</feature>
<feature type="compositionally biased region" description="Low complexity" evidence="4">
    <location>
        <begin position="24"/>
        <end position="37"/>
    </location>
</feature>